<evidence type="ECO:0000313" key="2">
    <source>
        <dbReference type="Proteomes" id="UP000283872"/>
    </source>
</evidence>
<organism evidence="1 2">
    <name type="scientific">Segatella copri</name>
    <dbReference type="NCBI Taxonomy" id="165179"/>
    <lineage>
        <taxon>Bacteria</taxon>
        <taxon>Pseudomonadati</taxon>
        <taxon>Bacteroidota</taxon>
        <taxon>Bacteroidia</taxon>
        <taxon>Bacteroidales</taxon>
        <taxon>Prevotellaceae</taxon>
        <taxon>Segatella</taxon>
    </lineage>
</organism>
<name>A0A412HI66_9BACT</name>
<sequence>MQSFSLWFAILWPLACNPLTFVLQSDYKVNTIIWDTQRNKLKKRRIMAGKVKIFRKSLVLYLIKLYLCKVEIFVHRR</sequence>
<protein>
    <submittedName>
        <fullName evidence="1">Uncharacterized protein</fullName>
    </submittedName>
</protein>
<evidence type="ECO:0000313" key="1">
    <source>
        <dbReference type="EMBL" id="RGS19429.1"/>
    </source>
</evidence>
<comment type="caution">
    <text evidence="1">The sequence shown here is derived from an EMBL/GenBank/DDBJ whole genome shotgun (WGS) entry which is preliminary data.</text>
</comment>
<reference evidence="1 2" key="1">
    <citation type="submission" date="2018-08" db="EMBL/GenBank/DDBJ databases">
        <title>A genome reference for cultivated species of the human gut microbiota.</title>
        <authorList>
            <person name="Zou Y."/>
            <person name="Xue W."/>
            <person name="Luo G."/>
        </authorList>
    </citation>
    <scope>NUCLEOTIDE SEQUENCE [LARGE SCALE GENOMIC DNA]</scope>
    <source>
        <strain evidence="1 2">AF24-12</strain>
    </source>
</reference>
<dbReference type="AlphaFoldDB" id="A0A412HI66"/>
<dbReference type="EMBL" id="QRVA01000002">
    <property type="protein sequence ID" value="RGS19429.1"/>
    <property type="molecule type" value="Genomic_DNA"/>
</dbReference>
<proteinExistence type="predicted"/>
<accession>A0A412HI66</accession>
<dbReference type="Proteomes" id="UP000283872">
    <property type="component" value="Unassembled WGS sequence"/>
</dbReference>
<gene>
    <name evidence="1" type="ORF">DWY11_01360</name>
</gene>